<dbReference type="SUPFAM" id="SSF52156">
    <property type="entry name" value="Initiation factor IF2/eIF5b, domain 3"/>
    <property type="match status" value="1"/>
</dbReference>
<dbReference type="SUPFAM" id="SSF46955">
    <property type="entry name" value="Putative DNA-binding domain"/>
    <property type="match status" value="1"/>
</dbReference>
<dbReference type="InterPro" id="IPR053905">
    <property type="entry name" value="EF-G-like_DII"/>
</dbReference>
<evidence type="ECO:0000313" key="12">
    <source>
        <dbReference type="EMBL" id="TDQ39870.1"/>
    </source>
</evidence>
<dbReference type="Pfam" id="PF04760">
    <property type="entry name" value="IF2_N"/>
    <property type="match status" value="2"/>
</dbReference>
<keyword evidence="13" id="KW-1185">Reference proteome</keyword>
<evidence type="ECO:0000256" key="10">
    <source>
        <dbReference type="SAM" id="MobiDB-lite"/>
    </source>
</evidence>
<dbReference type="Proteomes" id="UP000295510">
    <property type="component" value="Unassembled WGS sequence"/>
</dbReference>
<evidence type="ECO:0000256" key="1">
    <source>
        <dbReference type="ARBA" id="ARBA00007733"/>
    </source>
</evidence>
<evidence type="ECO:0000256" key="4">
    <source>
        <dbReference type="ARBA" id="ARBA00022540"/>
    </source>
</evidence>
<dbReference type="InterPro" id="IPR044145">
    <property type="entry name" value="IF2_II"/>
</dbReference>
<dbReference type="FunFam" id="2.40.30.10:FF:000007">
    <property type="entry name" value="Translation initiation factor IF-2"/>
    <property type="match status" value="1"/>
</dbReference>
<feature type="region of interest" description="Disordered" evidence="10">
    <location>
        <begin position="99"/>
        <end position="244"/>
    </location>
</feature>
<comment type="function">
    <text evidence="8 9">One of the essential components for the initiation of protein synthesis. Protects formylmethionyl-tRNA from spontaneous hydrolysis and promotes its binding to the 30S ribosomal subunits. Also involved in the hydrolysis of GTP during the formation of the 70S ribosomal complex.</text>
</comment>
<dbReference type="InterPro" id="IPR006847">
    <property type="entry name" value="IF2_N"/>
</dbReference>
<dbReference type="InterPro" id="IPR015760">
    <property type="entry name" value="TIF_IF2"/>
</dbReference>
<feature type="compositionally biased region" description="Basic and acidic residues" evidence="10">
    <location>
        <begin position="317"/>
        <end position="331"/>
    </location>
</feature>
<feature type="region of interest" description="G-domain" evidence="8">
    <location>
        <begin position="456"/>
        <end position="604"/>
    </location>
</feature>
<keyword evidence="5 8" id="KW-0547">Nucleotide-binding</keyword>
<evidence type="ECO:0000313" key="13">
    <source>
        <dbReference type="Proteomes" id="UP000295510"/>
    </source>
</evidence>
<name>A0A4R6U0Q9_9BURK</name>
<proteinExistence type="inferred from homology"/>
<keyword evidence="3 8" id="KW-0963">Cytoplasm</keyword>
<comment type="caution">
    <text evidence="12">The sequence shown here is derived from an EMBL/GenBank/DDBJ whole genome shotgun (WGS) entry which is preliminary data.</text>
</comment>
<dbReference type="InterPro" id="IPR005225">
    <property type="entry name" value="Small_GTP-bd"/>
</dbReference>
<feature type="compositionally biased region" description="Basic and acidic residues" evidence="10">
    <location>
        <begin position="267"/>
        <end position="276"/>
    </location>
</feature>
<keyword evidence="4 8" id="KW-0396">Initiation factor</keyword>
<dbReference type="FunFam" id="3.40.50.300:FF:000019">
    <property type="entry name" value="Translation initiation factor IF-2"/>
    <property type="match status" value="1"/>
</dbReference>
<dbReference type="CDD" id="cd03692">
    <property type="entry name" value="mtIF2_IVc"/>
    <property type="match status" value="1"/>
</dbReference>
<dbReference type="RefSeq" id="WP_133599108.1">
    <property type="nucleotide sequence ID" value="NZ_SNYL01000018.1"/>
</dbReference>
<dbReference type="Pfam" id="PF22042">
    <property type="entry name" value="EF-G_D2"/>
    <property type="match status" value="1"/>
</dbReference>
<dbReference type="Pfam" id="PF11987">
    <property type="entry name" value="IF-2"/>
    <property type="match status" value="1"/>
</dbReference>
<dbReference type="InterPro" id="IPR013575">
    <property type="entry name" value="IF2_assoc_dom_bac"/>
</dbReference>
<evidence type="ECO:0000256" key="9">
    <source>
        <dbReference type="RuleBase" id="RU000644"/>
    </source>
</evidence>
<feature type="binding site" evidence="8">
    <location>
        <begin position="508"/>
        <end position="512"/>
    </location>
    <ligand>
        <name>GTP</name>
        <dbReference type="ChEBI" id="CHEBI:37565"/>
    </ligand>
</feature>
<comment type="similarity">
    <text evidence="1 8 9">Belongs to the TRAFAC class translation factor GTPase superfamily. Classic translation factor GTPase family. IF-2 subfamily.</text>
</comment>
<comment type="subcellular location">
    <subcellularLocation>
        <location evidence="8">Cytoplasm</location>
    </subcellularLocation>
</comment>
<dbReference type="SUPFAM" id="SSF52540">
    <property type="entry name" value="P-loop containing nucleoside triphosphate hydrolases"/>
    <property type="match status" value="1"/>
</dbReference>
<comment type="caution">
    <text evidence="8">Lacks conserved residue(s) required for the propagation of feature annotation.</text>
</comment>
<evidence type="ECO:0000256" key="5">
    <source>
        <dbReference type="ARBA" id="ARBA00022741"/>
    </source>
</evidence>
<dbReference type="Gene3D" id="3.40.50.300">
    <property type="entry name" value="P-loop containing nucleotide triphosphate hydrolases"/>
    <property type="match status" value="1"/>
</dbReference>
<accession>A0A4R6U0Q9</accession>
<dbReference type="NCBIfam" id="TIGR00231">
    <property type="entry name" value="small_GTP"/>
    <property type="match status" value="1"/>
</dbReference>
<evidence type="ECO:0000259" key="11">
    <source>
        <dbReference type="PROSITE" id="PS51722"/>
    </source>
</evidence>
<dbReference type="NCBIfam" id="TIGR00487">
    <property type="entry name" value="IF-2"/>
    <property type="match status" value="1"/>
</dbReference>
<dbReference type="Pfam" id="PF08364">
    <property type="entry name" value="IF2_assoc"/>
    <property type="match status" value="1"/>
</dbReference>
<dbReference type="PANTHER" id="PTHR43381">
    <property type="entry name" value="TRANSLATION INITIATION FACTOR IF-2-RELATED"/>
    <property type="match status" value="1"/>
</dbReference>
<dbReference type="EMBL" id="SNYL01000018">
    <property type="protein sequence ID" value="TDQ39870.1"/>
    <property type="molecule type" value="Genomic_DNA"/>
</dbReference>
<evidence type="ECO:0000256" key="3">
    <source>
        <dbReference type="ARBA" id="ARBA00022490"/>
    </source>
</evidence>
<dbReference type="InterPro" id="IPR009000">
    <property type="entry name" value="Transl_B-barrel_sf"/>
</dbReference>
<feature type="binding site" evidence="8">
    <location>
        <begin position="462"/>
        <end position="469"/>
    </location>
    <ligand>
        <name>GTP</name>
        <dbReference type="ChEBI" id="CHEBI:37565"/>
    </ligand>
</feature>
<dbReference type="FunFam" id="2.40.30.10:FF:000008">
    <property type="entry name" value="Translation initiation factor IF-2"/>
    <property type="match status" value="1"/>
</dbReference>
<dbReference type="FunFam" id="3.40.50.10050:FF:000001">
    <property type="entry name" value="Translation initiation factor IF-2"/>
    <property type="match status" value="1"/>
</dbReference>
<evidence type="ECO:0000256" key="8">
    <source>
        <dbReference type="HAMAP-Rule" id="MF_00100"/>
    </source>
</evidence>
<dbReference type="CDD" id="cd03702">
    <property type="entry name" value="IF2_mtIF2_II"/>
    <property type="match status" value="1"/>
</dbReference>
<dbReference type="PROSITE" id="PS01176">
    <property type="entry name" value="IF2"/>
    <property type="match status" value="1"/>
</dbReference>
<feature type="domain" description="Tr-type G" evidence="11">
    <location>
        <begin position="453"/>
        <end position="622"/>
    </location>
</feature>
<reference evidence="12 13" key="1">
    <citation type="submission" date="2019-03" db="EMBL/GenBank/DDBJ databases">
        <title>Genomic Encyclopedia of Type Strains, Phase IV (KMG-IV): sequencing the most valuable type-strain genomes for metagenomic binning, comparative biology and taxonomic classification.</title>
        <authorList>
            <person name="Goeker M."/>
        </authorList>
    </citation>
    <scope>NUCLEOTIDE SEQUENCE [LARGE SCALE GENOMIC DNA]</scope>
    <source>
        <strain evidence="12 13">DSM 19605</strain>
    </source>
</reference>
<dbReference type="SUPFAM" id="SSF50447">
    <property type="entry name" value="Translation proteins"/>
    <property type="match status" value="2"/>
</dbReference>
<dbReference type="Pfam" id="PF00009">
    <property type="entry name" value="GTP_EFTU"/>
    <property type="match status" value="1"/>
</dbReference>
<dbReference type="GO" id="GO:0003924">
    <property type="term" value="F:GTPase activity"/>
    <property type="evidence" value="ECO:0007669"/>
    <property type="project" value="UniProtKB-UniRule"/>
</dbReference>
<feature type="compositionally biased region" description="Basic and acidic residues" evidence="10">
    <location>
        <begin position="216"/>
        <end position="244"/>
    </location>
</feature>
<dbReference type="GO" id="GO:0005525">
    <property type="term" value="F:GTP binding"/>
    <property type="evidence" value="ECO:0007669"/>
    <property type="project" value="UniProtKB-KW"/>
</dbReference>
<evidence type="ECO:0000256" key="2">
    <source>
        <dbReference type="ARBA" id="ARBA00020675"/>
    </source>
</evidence>
<dbReference type="Gene3D" id="3.30.56.50">
    <property type="entry name" value="Putative DNA-binding domain, N-terminal subdomain of bacterial translation initiation factor IF2"/>
    <property type="match status" value="1"/>
</dbReference>
<dbReference type="Gene3D" id="3.40.50.10050">
    <property type="entry name" value="Translation initiation factor IF- 2, domain 3"/>
    <property type="match status" value="1"/>
</dbReference>
<evidence type="ECO:0000256" key="7">
    <source>
        <dbReference type="ARBA" id="ARBA00023134"/>
    </source>
</evidence>
<dbReference type="GO" id="GO:0005829">
    <property type="term" value="C:cytosol"/>
    <property type="evidence" value="ECO:0007669"/>
    <property type="project" value="TreeGrafter"/>
</dbReference>
<dbReference type="InterPro" id="IPR009061">
    <property type="entry name" value="DNA-bd_dom_put_sf"/>
</dbReference>
<organism evidence="12 13">
    <name type="scientific">Tepidicella xavieri</name>
    <dbReference type="NCBI Taxonomy" id="360241"/>
    <lineage>
        <taxon>Bacteria</taxon>
        <taxon>Pseudomonadati</taxon>
        <taxon>Pseudomonadota</taxon>
        <taxon>Betaproteobacteria</taxon>
        <taxon>Burkholderiales</taxon>
        <taxon>Tepidicella</taxon>
    </lineage>
</organism>
<feature type="compositionally biased region" description="Low complexity" evidence="10">
    <location>
        <begin position="183"/>
        <end position="215"/>
    </location>
</feature>
<dbReference type="OrthoDB" id="9811804at2"/>
<gene>
    <name evidence="8" type="primary">infB</name>
    <name evidence="12" type="ORF">DFR43_11846</name>
</gene>
<dbReference type="PANTHER" id="PTHR43381:SF5">
    <property type="entry name" value="TR-TYPE G DOMAIN-CONTAINING PROTEIN"/>
    <property type="match status" value="1"/>
</dbReference>
<dbReference type="InterPro" id="IPR027417">
    <property type="entry name" value="P-loop_NTPase"/>
</dbReference>
<protein>
    <recommendedName>
        <fullName evidence="2 8">Translation initiation factor IF-2</fullName>
    </recommendedName>
</protein>
<dbReference type="InterPro" id="IPR023115">
    <property type="entry name" value="TIF_IF2_dom3"/>
</dbReference>
<dbReference type="InterPro" id="IPR000795">
    <property type="entry name" value="T_Tr_GTP-bd_dom"/>
</dbReference>
<keyword evidence="6 8" id="KW-0648">Protein biosynthesis</keyword>
<sequence>MSSNTVAEFAAELNKPTSLLLEQLASAGVHKRAGTDPISESDKQQLLSYLKASHGTASGERKKITLTKKSTTEIKQADASGRARTIQVEVRKKRTFIKRDDEPAAVSEPATPPAPVIDDGELARREEEARRQAELLRRQEEELAQRRREREEAEARAAAEAQRLREEAEARAAAERLAREQQAEAARSAGQPAASAPTQDAAAEQAQAAEKAAQARAEEEAQRRLAAEKAEEERRARELEERRRKALEEAEAIRAMMAAPKKVLVAKKPEEPKPAEAKPGIKGTLHKPATTPPKPAPAGSSSGGKKEVKSEALSSTWKDESGKKKELKTRGDTGASGRAGSNWRAGPKGGKRGGRDERETHFAAPTEAKVLEIHVPETITVAELAHKMAVKASEVIKVLMKLGQMVTINQSLDQDTAMIVVEELGHKAVAAALDDPEAFTEEEVLSQQGEPKPRAPVVTVMGHVDHGKTSLLDYIRRSKVAAGEAGGITQHIGAYHVNTPRGMITFLDTPGHEAFTAMRARGAQATDIVILVCAADDGVMPQTREAIKHAKAAGVPIVVAMTKADKPEANIEKVKAELVAEEVVPEEFGGDSPFIAVSSKTGMGIDDLLENVLLQAEVLELKAPVDANAKGLVIEARLDKGRGAVATVLVQSGTLKVGDVVLAGQTSGRVRAMLDENGRQVKEAGPSIPVEIQGLAEVPQAGDDFMVLADERRAREIATYRAGKFRSTKLAKQQAAKLENMFAEMQAGEVKTLPIIIKADVQGSQEALSAALLKLSTDEVRVQLVYAGVGGISESDINLAIASKAIVIGFNVRADANARKLAEANDVDLHYYNIIYDAVDELKAAMSGMLAPEKREEVIGMAEIRRVFVASKIGTVAGCMVTQGRVTRSAHFRLLRDNVVIYTGELESLKREKDDVREVKEGFECGIKLKNYNDIQEGDILELFEIKEIARTL</sequence>
<dbReference type="InterPro" id="IPR000178">
    <property type="entry name" value="TF_IF2_bacterial-like"/>
</dbReference>
<evidence type="ECO:0000256" key="6">
    <source>
        <dbReference type="ARBA" id="ARBA00022917"/>
    </source>
</evidence>
<dbReference type="Gene3D" id="2.40.30.10">
    <property type="entry name" value="Translation factors"/>
    <property type="match status" value="2"/>
</dbReference>
<dbReference type="CDD" id="cd01887">
    <property type="entry name" value="IF2_eIF5B"/>
    <property type="match status" value="1"/>
</dbReference>
<feature type="region of interest" description="Disordered" evidence="10">
    <location>
        <begin position="263"/>
        <end position="358"/>
    </location>
</feature>
<dbReference type="InterPro" id="IPR036925">
    <property type="entry name" value="TIF_IF2_dom3_sf"/>
</dbReference>
<dbReference type="HAMAP" id="MF_00100_B">
    <property type="entry name" value="IF_2_B"/>
    <property type="match status" value="1"/>
</dbReference>
<dbReference type="PROSITE" id="PS51722">
    <property type="entry name" value="G_TR_2"/>
    <property type="match status" value="1"/>
</dbReference>
<dbReference type="GO" id="GO:0003743">
    <property type="term" value="F:translation initiation factor activity"/>
    <property type="evidence" value="ECO:0007669"/>
    <property type="project" value="UniProtKB-UniRule"/>
</dbReference>
<keyword evidence="7 8" id="KW-0342">GTP-binding</keyword>
<feature type="compositionally biased region" description="Basic and acidic residues" evidence="10">
    <location>
        <begin position="121"/>
        <end position="182"/>
    </location>
</feature>
<dbReference type="AlphaFoldDB" id="A0A4R6U0Q9"/>